<sequence>MSFTVLLEFQLKDGVENAPEILREVLAQTGAFAGNEGLEVLIDDDDASKLIVVEKWASVDARNAYVAWRATPEGRTVSAS</sequence>
<protein>
    <recommendedName>
        <fullName evidence="1">ABM domain-containing protein</fullName>
    </recommendedName>
</protein>
<evidence type="ECO:0000313" key="3">
    <source>
        <dbReference type="Proteomes" id="UP001321486"/>
    </source>
</evidence>
<organism evidence="2 3">
    <name type="scientific">Frondihabitans sucicola</name>
    <dbReference type="NCBI Taxonomy" id="1268041"/>
    <lineage>
        <taxon>Bacteria</taxon>
        <taxon>Bacillati</taxon>
        <taxon>Actinomycetota</taxon>
        <taxon>Actinomycetes</taxon>
        <taxon>Micrococcales</taxon>
        <taxon>Microbacteriaceae</taxon>
        <taxon>Frondihabitans</taxon>
    </lineage>
</organism>
<dbReference type="SUPFAM" id="SSF54909">
    <property type="entry name" value="Dimeric alpha+beta barrel"/>
    <property type="match status" value="1"/>
</dbReference>
<keyword evidence="3" id="KW-1185">Reference proteome</keyword>
<dbReference type="Proteomes" id="UP001321486">
    <property type="component" value="Chromosome"/>
</dbReference>
<proteinExistence type="predicted"/>
<dbReference type="Gene3D" id="3.30.70.100">
    <property type="match status" value="1"/>
</dbReference>
<gene>
    <name evidence="2" type="ORF">GCM10025867_44160</name>
</gene>
<dbReference type="InterPro" id="IPR007138">
    <property type="entry name" value="ABM_dom"/>
</dbReference>
<dbReference type="EMBL" id="AP027732">
    <property type="protein sequence ID" value="BDZ52175.1"/>
    <property type="molecule type" value="Genomic_DNA"/>
</dbReference>
<dbReference type="RefSeq" id="WP_286344800.1">
    <property type="nucleotide sequence ID" value="NZ_AP027732.1"/>
</dbReference>
<evidence type="ECO:0000313" key="2">
    <source>
        <dbReference type="EMBL" id="BDZ52175.1"/>
    </source>
</evidence>
<evidence type="ECO:0000259" key="1">
    <source>
        <dbReference type="Pfam" id="PF03992"/>
    </source>
</evidence>
<accession>A0ABN6Y860</accession>
<dbReference type="InterPro" id="IPR011008">
    <property type="entry name" value="Dimeric_a/b-barrel"/>
</dbReference>
<name>A0ABN6Y860_9MICO</name>
<feature type="domain" description="ABM" evidence="1">
    <location>
        <begin position="3"/>
        <end position="73"/>
    </location>
</feature>
<reference evidence="3" key="1">
    <citation type="journal article" date="2019" name="Int. J. Syst. Evol. Microbiol.">
        <title>The Global Catalogue of Microorganisms (GCM) 10K type strain sequencing project: providing services to taxonomists for standard genome sequencing and annotation.</title>
        <authorList>
            <consortium name="The Broad Institute Genomics Platform"/>
            <consortium name="The Broad Institute Genome Sequencing Center for Infectious Disease"/>
            <person name="Wu L."/>
            <person name="Ma J."/>
        </authorList>
    </citation>
    <scope>NUCLEOTIDE SEQUENCE [LARGE SCALE GENOMIC DNA]</scope>
    <source>
        <strain evidence="3">NBRC 108728</strain>
    </source>
</reference>
<dbReference type="Pfam" id="PF03992">
    <property type="entry name" value="ABM"/>
    <property type="match status" value="1"/>
</dbReference>